<dbReference type="RefSeq" id="WP_245787199.1">
    <property type="nucleotide sequence ID" value="NZ_FOEF01000002.1"/>
</dbReference>
<gene>
    <name evidence="6" type="ORF">SAMN04489732_102652</name>
</gene>
<proteinExistence type="predicted"/>
<dbReference type="Gene3D" id="3.90.700.10">
    <property type="entry name" value="Succinate dehydrogenase/fumarate reductase flavoprotein, catalytic domain"/>
    <property type="match status" value="1"/>
</dbReference>
<keyword evidence="7" id="KW-1185">Reference proteome</keyword>
<accession>A0A1H8TJQ3</accession>
<dbReference type="AlphaFoldDB" id="A0A1H8TJQ3"/>
<dbReference type="InterPro" id="IPR003953">
    <property type="entry name" value="FAD-dep_OxRdtase_2_FAD-bd"/>
</dbReference>
<organism evidence="6 7">
    <name type="scientific">Amycolatopsis saalfeldensis</name>
    <dbReference type="NCBI Taxonomy" id="394193"/>
    <lineage>
        <taxon>Bacteria</taxon>
        <taxon>Bacillati</taxon>
        <taxon>Actinomycetota</taxon>
        <taxon>Actinomycetes</taxon>
        <taxon>Pseudonocardiales</taxon>
        <taxon>Pseudonocardiaceae</taxon>
        <taxon>Amycolatopsis</taxon>
    </lineage>
</organism>
<keyword evidence="3" id="KW-0274">FAD</keyword>
<dbReference type="STRING" id="394193.SAMN04489732_102652"/>
<dbReference type="PANTHER" id="PTHR43400">
    <property type="entry name" value="FUMARATE REDUCTASE"/>
    <property type="match status" value="1"/>
</dbReference>
<dbReference type="PANTHER" id="PTHR43400:SF7">
    <property type="entry name" value="FAD-DEPENDENT OXIDOREDUCTASE 2 FAD BINDING DOMAIN-CONTAINING PROTEIN"/>
    <property type="match status" value="1"/>
</dbReference>
<dbReference type="Proteomes" id="UP000198582">
    <property type="component" value="Unassembled WGS sequence"/>
</dbReference>
<comment type="cofactor">
    <cofactor evidence="1">
        <name>FAD</name>
        <dbReference type="ChEBI" id="CHEBI:57692"/>
    </cofactor>
</comment>
<evidence type="ECO:0000256" key="4">
    <source>
        <dbReference type="ARBA" id="ARBA00023002"/>
    </source>
</evidence>
<dbReference type="GO" id="GO:0033765">
    <property type="term" value="F:steroid dehydrogenase activity, acting on the CH-CH group of donors"/>
    <property type="evidence" value="ECO:0007669"/>
    <property type="project" value="UniProtKB-ARBA"/>
</dbReference>
<protein>
    <submittedName>
        <fullName evidence="6">Tricarballylate dehydrogenase</fullName>
    </submittedName>
</protein>
<name>A0A1H8TJQ3_9PSEU</name>
<dbReference type="InterPro" id="IPR027477">
    <property type="entry name" value="Succ_DH/fumarate_Rdtase_cat_sf"/>
</dbReference>
<evidence type="ECO:0000256" key="2">
    <source>
        <dbReference type="ARBA" id="ARBA00022630"/>
    </source>
</evidence>
<sequence>MTKPALPRVPKVIVAGSGLSGLSAAISAREAGANVLLLEKGGREDVGGNAAFSGGLFLFCYDGPDDLTSITQDFEPGMRAGRIEAAPFTSAAYAAELMAMSSGQADPRLIEALAEQSLDTVRWLAAKGVRFTFNRTLGATVHDGVLRVRPGQVLTSSGEGMSRGFEVIKTLLRHAESIGIEIRWLTPLVHVVRDNGQVTGVTAGDTGEFMAAGAVVIASGGFQASRELRRRFLGQEWETVPLRGSRLSTGDGISAALRAGAGKAGTWSKAHSAAVDPTMPSPQCSEASPPFPLHGFWLGVLVNRDGERFVDEGPGPWVKNYSKMGKAIRPQPGHEAFQIFDQRTAARVADEFAGAAVPVTAHTIPELAERLGLPADRFARTIETYNRACQPGDGIAEDRGTAGIDPPKSHWAAPLDQPPFVAYHAVAGLTFSFGGVRIDPDGRALDPDGAVVPGLYAAGEATGGLFYGDYPGGAALMRAAVFGRAAGRTAVAEAMAPDR</sequence>
<evidence type="ECO:0000313" key="6">
    <source>
        <dbReference type="EMBL" id="SEO90774.1"/>
    </source>
</evidence>
<dbReference type="NCBIfam" id="NF006130">
    <property type="entry name" value="PRK08274.1"/>
    <property type="match status" value="1"/>
</dbReference>
<feature type="domain" description="FAD-dependent oxidoreductase 2 FAD-binding" evidence="5">
    <location>
        <begin position="12"/>
        <end position="474"/>
    </location>
</feature>
<reference evidence="6 7" key="1">
    <citation type="submission" date="2016-10" db="EMBL/GenBank/DDBJ databases">
        <authorList>
            <person name="de Groot N.N."/>
        </authorList>
    </citation>
    <scope>NUCLEOTIDE SEQUENCE [LARGE SCALE GENOMIC DNA]</scope>
    <source>
        <strain evidence="6 7">DSM 44993</strain>
    </source>
</reference>
<dbReference type="SUPFAM" id="SSF51905">
    <property type="entry name" value="FAD/NAD(P)-binding domain"/>
    <property type="match status" value="1"/>
</dbReference>
<dbReference type="SUPFAM" id="SSF56425">
    <property type="entry name" value="Succinate dehydrogenase/fumarate reductase flavoprotein, catalytic domain"/>
    <property type="match status" value="1"/>
</dbReference>
<keyword evidence="4" id="KW-0560">Oxidoreductase</keyword>
<evidence type="ECO:0000256" key="3">
    <source>
        <dbReference type="ARBA" id="ARBA00022827"/>
    </source>
</evidence>
<dbReference type="InterPro" id="IPR036188">
    <property type="entry name" value="FAD/NAD-bd_sf"/>
</dbReference>
<evidence type="ECO:0000256" key="1">
    <source>
        <dbReference type="ARBA" id="ARBA00001974"/>
    </source>
</evidence>
<dbReference type="Gene3D" id="3.50.50.60">
    <property type="entry name" value="FAD/NAD(P)-binding domain"/>
    <property type="match status" value="1"/>
</dbReference>
<evidence type="ECO:0000313" key="7">
    <source>
        <dbReference type="Proteomes" id="UP000198582"/>
    </source>
</evidence>
<keyword evidence="2" id="KW-0285">Flavoprotein</keyword>
<dbReference type="EMBL" id="FOEF01000002">
    <property type="protein sequence ID" value="SEO90774.1"/>
    <property type="molecule type" value="Genomic_DNA"/>
</dbReference>
<dbReference type="InterPro" id="IPR050315">
    <property type="entry name" value="FAD-oxidoreductase_2"/>
</dbReference>
<dbReference type="Pfam" id="PF00890">
    <property type="entry name" value="FAD_binding_2"/>
    <property type="match status" value="1"/>
</dbReference>
<evidence type="ECO:0000259" key="5">
    <source>
        <dbReference type="Pfam" id="PF00890"/>
    </source>
</evidence>